<evidence type="ECO:0000256" key="1">
    <source>
        <dbReference type="ARBA" id="ARBA00000085"/>
    </source>
</evidence>
<feature type="domain" description="DUF7134" evidence="12">
    <location>
        <begin position="10"/>
        <end position="166"/>
    </location>
</feature>
<feature type="transmembrane region" description="Helical" evidence="9">
    <location>
        <begin position="35"/>
        <end position="51"/>
    </location>
</feature>
<dbReference type="PANTHER" id="PTHR24421:SF10">
    <property type="entry name" value="NITRATE_NITRITE SENSOR PROTEIN NARQ"/>
    <property type="match status" value="1"/>
</dbReference>
<dbReference type="InterPro" id="IPR003594">
    <property type="entry name" value="HATPase_dom"/>
</dbReference>
<evidence type="ECO:0000313" key="13">
    <source>
        <dbReference type="EMBL" id="OCG74861.1"/>
    </source>
</evidence>
<feature type="domain" description="Histidine kinase/HSP90-like ATPase" evidence="10">
    <location>
        <begin position="297"/>
        <end position="384"/>
    </location>
</feature>
<feature type="transmembrane region" description="Helical" evidence="9">
    <location>
        <begin position="82"/>
        <end position="100"/>
    </location>
</feature>
<dbReference type="CDD" id="cd16917">
    <property type="entry name" value="HATPase_UhpB-NarQ-NarX-like"/>
    <property type="match status" value="1"/>
</dbReference>
<dbReference type="EC" id="2.7.13.3" evidence="2"/>
<keyword evidence="3" id="KW-0597">Phosphoprotein</keyword>
<dbReference type="EMBL" id="LXMD01000021">
    <property type="protein sequence ID" value="OCG74861.1"/>
    <property type="molecule type" value="Genomic_DNA"/>
</dbReference>
<protein>
    <recommendedName>
        <fullName evidence="2">histidine kinase</fullName>
        <ecNumber evidence="2">2.7.13.3</ecNumber>
    </recommendedName>
</protein>
<dbReference type="Pfam" id="PF07730">
    <property type="entry name" value="HisKA_3"/>
    <property type="match status" value="1"/>
</dbReference>
<evidence type="ECO:0000259" key="11">
    <source>
        <dbReference type="Pfam" id="PF07730"/>
    </source>
</evidence>
<dbReference type="SUPFAM" id="SSF55874">
    <property type="entry name" value="ATPase domain of HSP90 chaperone/DNA topoisomerase II/histidine kinase"/>
    <property type="match status" value="1"/>
</dbReference>
<keyword evidence="9" id="KW-1133">Transmembrane helix</keyword>
<feature type="transmembrane region" description="Helical" evidence="9">
    <location>
        <begin position="107"/>
        <end position="126"/>
    </location>
</feature>
<dbReference type="GO" id="GO:0046983">
    <property type="term" value="F:protein dimerization activity"/>
    <property type="evidence" value="ECO:0007669"/>
    <property type="project" value="InterPro"/>
</dbReference>
<feature type="transmembrane region" description="Helical" evidence="9">
    <location>
        <begin position="7"/>
        <end position="29"/>
    </location>
</feature>
<dbReference type="Pfam" id="PF02518">
    <property type="entry name" value="HATPase_c"/>
    <property type="match status" value="1"/>
</dbReference>
<dbReference type="GO" id="GO:0005524">
    <property type="term" value="F:ATP binding"/>
    <property type="evidence" value="ECO:0007669"/>
    <property type="project" value="UniProtKB-KW"/>
</dbReference>
<dbReference type="STRING" id="904291.A7J15_04120"/>
<feature type="domain" description="Signal transduction histidine kinase subgroup 3 dimerisation and phosphoacceptor" evidence="11">
    <location>
        <begin position="189"/>
        <end position="254"/>
    </location>
</feature>
<evidence type="ECO:0000256" key="3">
    <source>
        <dbReference type="ARBA" id="ARBA00022553"/>
    </source>
</evidence>
<comment type="catalytic activity">
    <reaction evidence="1">
        <text>ATP + protein L-histidine = ADP + protein N-phospho-L-histidine.</text>
        <dbReference type="EC" id="2.7.13.3"/>
    </reaction>
</comment>
<keyword evidence="6 13" id="KW-0418">Kinase</keyword>
<keyword evidence="4" id="KW-0808">Transferase</keyword>
<dbReference type="InterPro" id="IPR055558">
    <property type="entry name" value="DUF7134"/>
</dbReference>
<keyword evidence="9" id="KW-0812">Transmembrane</keyword>
<name>A0A1B9NE26_9MICO</name>
<evidence type="ECO:0000256" key="8">
    <source>
        <dbReference type="ARBA" id="ARBA00023012"/>
    </source>
</evidence>
<dbReference type="GO" id="GO:0016020">
    <property type="term" value="C:membrane"/>
    <property type="evidence" value="ECO:0007669"/>
    <property type="project" value="InterPro"/>
</dbReference>
<evidence type="ECO:0000256" key="7">
    <source>
        <dbReference type="ARBA" id="ARBA00022840"/>
    </source>
</evidence>
<keyword evidence="8" id="KW-0902">Two-component regulatory system</keyword>
<evidence type="ECO:0000256" key="9">
    <source>
        <dbReference type="SAM" id="Phobius"/>
    </source>
</evidence>
<dbReference type="PANTHER" id="PTHR24421">
    <property type="entry name" value="NITRATE/NITRITE SENSOR PROTEIN NARX-RELATED"/>
    <property type="match status" value="1"/>
</dbReference>
<evidence type="ECO:0000259" key="10">
    <source>
        <dbReference type="Pfam" id="PF02518"/>
    </source>
</evidence>
<sequence>MFRSIPAAHLILDVALAAGFFVVLGLVNLAPGRPWIFAVIVGLLMSAALAVRRLSPALALAIAWAGAVTQMAMMLSPLPSNIAIFGVLYVTAAYGTRAVMWIGLASAIVGALTITGYLFLVLPALLGSGPAGFVSPFASAVFVSSVLAASLFSLVLSWTCGALVRSAIQARENRDAQRRAEIEAASEQERGRIARDMHDVVAHSLAVVVAQADGARYAAAADPDAAAEALRTISQTARAALSDVRLLLTQLRHREAEGPQPTLADLEQLFAQVRAAGVELAVDVDPTPQGDVPASVQLAVYRILQEALTNALRHGDRGPVDVRLSWWPERVTLRVDNGIAQPAPERSDGPGHGLIGIRERAQLVGGHAEAGAQGRLFVVTAELPIGAAA</sequence>
<evidence type="ECO:0000256" key="6">
    <source>
        <dbReference type="ARBA" id="ARBA00022777"/>
    </source>
</evidence>
<dbReference type="Proteomes" id="UP000093355">
    <property type="component" value="Unassembled WGS sequence"/>
</dbReference>
<dbReference type="GO" id="GO:0000155">
    <property type="term" value="F:phosphorelay sensor kinase activity"/>
    <property type="evidence" value="ECO:0007669"/>
    <property type="project" value="InterPro"/>
</dbReference>
<evidence type="ECO:0000259" key="12">
    <source>
        <dbReference type="Pfam" id="PF23539"/>
    </source>
</evidence>
<dbReference type="Gene3D" id="1.20.5.1930">
    <property type="match status" value="1"/>
</dbReference>
<keyword evidence="5" id="KW-0547">Nucleotide-binding</keyword>
<organism evidence="13 14">
    <name type="scientific">Microbacterium sediminis</name>
    <dbReference type="NCBI Taxonomy" id="904291"/>
    <lineage>
        <taxon>Bacteria</taxon>
        <taxon>Bacillati</taxon>
        <taxon>Actinomycetota</taxon>
        <taxon>Actinomycetes</taxon>
        <taxon>Micrococcales</taxon>
        <taxon>Microbacteriaceae</taxon>
        <taxon>Microbacterium</taxon>
    </lineage>
</organism>
<dbReference type="AlphaFoldDB" id="A0A1B9NE26"/>
<reference evidence="13 14" key="1">
    <citation type="submission" date="2016-05" db="EMBL/GenBank/DDBJ databases">
        <authorList>
            <person name="Lavstsen T."/>
            <person name="Jespersen J.S."/>
        </authorList>
    </citation>
    <scope>NUCLEOTIDE SEQUENCE [LARGE SCALE GENOMIC DNA]</scope>
    <source>
        <strain evidence="13 14">YLB-01</strain>
    </source>
</reference>
<keyword evidence="9" id="KW-0472">Membrane</keyword>
<gene>
    <name evidence="13" type="ORF">A7J15_04120</name>
</gene>
<evidence type="ECO:0000256" key="4">
    <source>
        <dbReference type="ARBA" id="ARBA00022679"/>
    </source>
</evidence>
<keyword evidence="7" id="KW-0067">ATP-binding</keyword>
<dbReference type="Pfam" id="PF23539">
    <property type="entry name" value="DUF7134"/>
    <property type="match status" value="1"/>
</dbReference>
<feature type="transmembrane region" description="Helical" evidence="9">
    <location>
        <begin position="138"/>
        <end position="164"/>
    </location>
</feature>
<evidence type="ECO:0000256" key="2">
    <source>
        <dbReference type="ARBA" id="ARBA00012438"/>
    </source>
</evidence>
<comment type="caution">
    <text evidence="13">The sequence shown here is derived from an EMBL/GenBank/DDBJ whole genome shotgun (WGS) entry which is preliminary data.</text>
</comment>
<dbReference type="InterPro" id="IPR050482">
    <property type="entry name" value="Sensor_HK_TwoCompSys"/>
</dbReference>
<proteinExistence type="predicted"/>
<dbReference type="Gene3D" id="3.30.565.10">
    <property type="entry name" value="Histidine kinase-like ATPase, C-terminal domain"/>
    <property type="match status" value="1"/>
</dbReference>
<evidence type="ECO:0000313" key="14">
    <source>
        <dbReference type="Proteomes" id="UP000093355"/>
    </source>
</evidence>
<dbReference type="InterPro" id="IPR036890">
    <property type="entry name" value="HATPase_C_sf"/>
</dbReference>
<evidence type="ECO:0000256" key="5">
    <source>
        <dbReference type="ARBA" id="ARBA00022741"/>
    </source>
</evidence>
<dbReference type="InterPro" id="IPR011712">
    <property type="entry name" value="Sig_transdc_His_kin_sub3_dim/P"/>
</dbReference>
<keyword evidence="14" id="KW-1185">Reference proteome</keyword>
<accession>A0A1B9NE26</accession>